<feature type="region of interest" description="Disordered" evidence="1">
    <location>
        <begin position="67"/>
        <end position="94"/>
    </location>
</feature>
<dbReference type="AlphaFoldDB" id="A0A3R9ZKH9"/>
<dbReference type="Pfam" id="PF08310">
    <property type="entry name" value="LGFP"/>
    <property type="match status" value="1"/>
</dbReference>
<keyword evidence="3" id="KW-1185">Reference proteome</keyword>
<protein>
    <recommendedName>
        <fullName evidence="4">LGFP repeat-containing protein</fullName>
    </recommendedName>
</protein>
<accession>A0A3R9ZKH9</accession>
<dbReference type="OrthoDB" id="4369514at2"/>
<organism evidence="2 3">
    <name type="scientific">Corynebacterium hylobatis</name>
    <dbReference type="NCBI Taxonomy" id="1859290"/>
    <lineage>
        <taxon>Bacteria</taxon>
        <taxon>Bacillati</taxon>
        <taxon>Actinomycetota</taxon>
        <taxon>Actinomycetes</taxon>
        <taxon>Mycobacteriales</taxon>
        <taxon>Corynebacteriaceae</taxon>
        <taxon>Corynebacterium</taxon>
    </lineage>
</organism>
<dbReference type="EMBL" id="RXHJ01000002">
    <property type="protein sequence ID" value="RSZ65581.1"/>
    <property type="molecule type" value="Genomic_DNA"/>
</dbReference>
<evidence type="ECO:0000313" key="2">
    <source>
        <dbReference type="EMBL" id="RSZ65581.1"/>
    </source>
</evidence>
<feature type="compositionally biased region" description="Low complexity" evidence="1">
    <location>
        <begin position="71"/>
        <end position="81"/>
    </location>
</feature>
<gene>
    <name evidence="2" type="ORF">EAH68_02185</name>
</gene>
<reference evidence="2 3" key="1">
    <citation type="submission" date="2018-12" db="EMBL/GenBank/DDBJ databases">
        <title>YIM 101343 draft genome.</title>
        <authorList>
            <person name="Chen X."/>
        </authorList>
    </citation>
    <scope>NUCLEOTIDE SEQUENCE [LARGE SCALE GENOMIC DNA]</scope>
    <source>
        <strain evidence="2 3">YIM 101343</strain>
    </source>
</reference>
<comment type="caution">
    <text evidence="2">The sequence shown here is derived from an EMBL/GenBank/DDBJ whole genome shotgun (WGS) entry which is preliminary data.</text>
</comment>
<proteinExistence type="predicted"/>
<sequence length="230" mass="23414">MSGRAGRGGDSGISAPVSQNTYKLSVTCPSRIKESIMKTTALTRRLLAGAAALTLSFGVVACADDGDSAGETTATETTATTTDEEATEATTPSVDADAEALATGEDVMVETAEGTVGISAAAAAALEEFTTEWGTPETIENNDVGQVLAIYPEGNLAVFSEEAGAVPVGGEIANEWLDGGGLENSIGLPTGPEGDAPEGNGQVQEFTNGTISWLSDEDGEFSIDVQEDEN</sequence>
<dbReference type="Proteomes" id="UP000274907">
    <property type="component" value="Unassembled WGS sequence"/>
</dbReference>
<dbReference type="InterPro" id="IPR013207">
    <property type="entry name" value="LGFP"/>
</dbReference>
<name>A0A3R9ZKH9_9CORY</name>
<evidence type="ECO:0000256" key="1">
    <source>
        <dbReference type="SAM" id="MobiDB-lite"/>
    </source>
</evidence>
<evidence type="ECO:0000313" key="3">
    <source>
        <dbReference type="Proteomes" id="UP000274907"/>
    </source>
</evidence>
<evidence type="ECO:0008006" key="4">
    <source>
        <dbReference type="Google" id="ProtNLM"/>
    </source>
</evidence>